<dbReference type="OrthoDB" id="5979581at2759"/>
<dbReference type="Gene3D" id="3.30.200.20">
    <property type="entry name" value="Phosphorylase Kinase, domain 1"/>
    <property type="match status" value="1"/>
</dbReference>
<dbReference type="CDD" id="cd00180">
    <property type="entry name" value="PKc"/>
    <property type="match status" value="1"/>
</dbReference>
<comment type="caution">
    <text evidence="2">The sequence shown here is derived from an EMBL/GenBank/DDBJ whole genome shotgun (WGS) entry which is preliminary data.</text>
</comment>
<dbReference type="Proteomes" id="UP000578531">
    <property type="component" value="Unassembled WGS sequence"/>
</dbReference>
<accession>A0A8H6L7W9</accession>
<dbReference type="AlphaFoldDB" id="A0A8H6L7W9"/>
<dbReference type="Pfam" id="PF00069">
    <property type="entry name" value="Pkinase"/>
    <property type="match status" value="1"/>
</dbReference>
<reference evidence="2 3" key="1">
    <citation type="journal article" date="2020" name="Genomics">
        <title>Complete, high-quality genomes from long-read metagenomic sequencing of two wolf lichen thalli reveals enigmatic genome architecture.</title>
        <authorList>
            <person name="McKenzie S.K."/>
            <person name="Walston R.F."/>
            <person name="Allen J.L."/>
        </authorList>
    </citation>
    <scope>NUCLEOTIDE SEQUENCE [LARGE SCALE GENOMIC DNA]</scope>
    <source>
        <strain evidence="2">WasteWater2</strain>
    </source>
</reference>
<dbReference type="GO" id="GO:0005524">
    <property type="term" value="F:ATP binding"/>
    <property type="evidence" value="ECO:0007669"/>
    <property type="project" value="InterPro"/>
</dbReference>
<dbReference type="RefSeq" id="XP_037168095.1">
    <property type="nucleotide sequence ID" value="XM_037305230.1"/>
</dbReference>
<dbReference type="GO" id="GO:0005634">
    <property type="term" value="C:nucleus"/>
    <property type="evidence" value="ECO:0007669"/>
    <property type="project" value="TreeGrafter"/>
</dbReference>
<dbReference type="PANTHER" id="PTHR44167">
    <property type="entry name" value="OVARIAN-SPECIFIC SERINE/THREONINE-PROTEIN KINASE LOK-RELATED"/>
    <property type="match status" value="1"/>
</dbReference>
<sequence length="675" mass="76011">MNTHIVARASGSKDRAVSRVSAPTVERVSETAVNDILKITPKGGPAAVAFHELAVRKRNGHLDEHHAQFIVVTEKGLLSATEGFDSELDEGATVDTTSDEEVPIYHGYFRLNFDCTPLSKGVKWVLGKGVGNNVRSRNVDILLAAPSSRHRKHLASAHAFLRMNIESGAWILHAGEGHHMKELESTAQASSGPDGFAQCRHKPVVLDDEFMKHGSMQCLHRPRTSFLVGGMRYDIQFCVTTSAKEQLYLEERKAWLMAREAQVPETRISAIPFDSDIHTPWAVFRQGMGSGTFGVVLEGFHPRTGDLRAVKKLVIRSHIEAQTVKTEIEISGALGHSPGIVHFYGWCNSQAESTLTGFYPLEVYLFMERGVSFKEHLWHEELEADWALRTLLFKQLLEGLVAIHSRGWMHRDITPMNVLYFPREPRHAGICDFGKLHQATTSTVEEIAGWKWLPPEIQKGKNQKYDQKIDIWLLAYTLLQSWFPADWIIGRSLRSERDHRIVLQFLAQCETSVSSVLKTMLSWDSHTRPTAAEALMDLVRADRPPPDELVSALRNPATHHLSTYWALRYLALLKESYRRFGRGKLAAQSTSQRLGLLFFLYQKIERLFLLKPILSLGLVAGADALVFLPLLCIKKIFVLSDKLIFLPEKIFVVVLLDLKCTLQLIDVVPWIIGSA</sequence>
<dbReference type="GO" id="GO:0044773">
    <property type="term" value="P:mitotic DNA damage checkpoint signaling"/>
    <property type="evidence" value="ECO:0007669"/>
    <property type="project" value="TreeGrafter"/>
</dbReference>
<dbReference type="PANTHER" id="PTHR44167:SF24">
    <property type="entry name" value="SERINE_THREONINE-PROTEIN KINASE CHK2"/>
    <property type="match status" value="1"/>
</dbReference>
<keyword evidence="3" id="KW-1185">Reference proteome</keyword>
<dbReference type="GeneID" id="59284971"/>
<protein>
    <recommendedName>
        <fullName evidence="1">Protein kinase domain-containing protein</fullName>
    </recommendedName>
</protein>
<organism evidence="2 3">
    <name type="scientific">Letharia columbiana</name>
    <dbReference type="NCBI Taxonomy" id="112416"/>
    <lineage>
        <taxon>Eukaryota</taxon>
        <taxon>Fungi</taxon>
        <taxon>Dikarya</taxon>
        <taxon>Ascomycota</taxon>
        <taxon>Pezizomycotina</taxon>
        <taxon>Lecanoromycetes</taxon>
        <taxon>OSLEUM clade</taxon>
        <taxon>Lecanoromycetidae</taxon>
        <taxon>Lecanorales</taxon>
        <taxon>Lecanorineae</taxon>
        <taxon>Parmeliaceae</taxon>
        <taxon>Letharia</taxon>
    </lineage>
</organism>
<dbReference type="GO" id="GO:0004674">
    <property type="term" value="F:protein serine/threonine kinase activity"/>
    <property type="evidence" value="ECO:0007669"/>
    <property type="project" value="TreeGrafter"/>
</dbReference>
<evidence type="ECO:0000313" key="3">
    <source>
        <dbReference type="Proteomes" id="UP000578531"/>
    </source>
</evidence>
<dbReference type="InterPro" id="IPR011009">
    <property type="entry name" value="Kinase-like_dom_sf"/>
</dbReference>
<dbReference type="Gene3D" id="1.10.510.10">
    <property type="entry name" value="Transferase(Phosphotransferase) domain 1"/>
    <property type="match status" value="1"/>
</dbReference>
<dbReference type="InterPro" id="IPR000719">
    <property type="entry name" value="Prot_kinase_dom"/>
</dbReference>
<evidence type="ECO:0000259" key="1">
    <source>
        <dbReference type="PROSITE" id="PS50011"/>
    </source>
</evidence>
<feature type="domain" description="Protein kinase" evidence="1">
    <location>
        <begin position="282"/>
        <end position="550"/>
    </location>
</feature>
<dbReference type="SUPFAM" id="SSF56112">
    <property type="entry name" value="Protein kinase-like (PK-like)"/>
    <property type="match status" value="1"/>
</dbReference>
<evidence type="ECO:0000313" key="2">
    <source>
        <dbReference type="EMBL" id="KAF6238796.1"/>
    </source>
</evidence>
<dbReference type="EMBL" id="JACCJC010000008">
    <property type="protein sequence ID" value="KAF6238796.1"/>
    <property type="molecule type" value="Genomic_DNA"/>
</dbReference>
<gene>
    <name evidence="2" type="ORF">HO173_003303</name>
</gene>
<proteinExistence type="predicted"/>
<name>A0A8H6L7W9_9LECA</name>
<dbReference type="PROSITE" id="PS50011">
    <property type="entry name" value="PROTEIN_KINASE_DOM"/>
    <property type="match status" value="1"/>
</dbReference>